<evidence type="ECO:0000256" key="4">
    <source>
        <dbReference type="ARBA" id="ARBA00022475"/>
    </source>
</evidence>
<dbReference type="InterPro" id="IPR036097">
    <property type="entry name" value="HisK_dim/P_sf"/>
</dbReference>
<dbReference type="Pfam" id="PF00672">
    <property type="entry name" value="HAMP"/>
    <property type="match status" value="1"/>
</dbReference>
<accession>X1IBE8</accession>
<dbReference type="PROSITE" id="PS50885">
    <property type="entry name" value="HAMP"/>
    <property type="match status" value="1"/>
</dbReference>
<organism evidence="11">
    <name type="scientific">marine sediment metagenome</name>
    <dbReference type="NCBI Taxonomy" id="412755"/>
    <lineage>
        <taxon>unclassified sequences</taxon>
        <taxon>metagenomes</taxon>
        <taxon>ecological metagenomes</taxon>
    </lineage>
</organism>
<comment type="caution">
    <text evidence="11">The sequence shown here is derived from an EMBL/GenBank/DDBJ whole genome shotgun (WGS) entry which is preliminary data.</text>
</comment>
<feature type="non-terminal residue" evidence="11">
    <location>
        <position position="1"/>
    </location>
</feature>
<evidence type="ECO:0000256" key="5">
    <source>
        <dbReference type="ARBA" id="ARBA00022679"/>
    </source>
</evidence>
<feature type="domain" description="HAMP" evidence="10">
    <location>
        <begin position="100"/>
        <end position="153"/>
    </location>
</feature>
<dbReference type="GO" id="GO:0000155">
    <property type="term" value="F:phosphorelay sensor kinase activity"/>
    <property type="evidence" value="ECO:0007669"/>
    <property type="project" value="InterPro"/>
</dbReference>
<dbReference type="SUPFAM" id="SSF158472">
    <property type="entry name" value="HAMP domain-like"/>
    <property type="match status" value="1"/>
</dbReference>
<protein>
    <recommendedName>
        <fullName evidence="3">histidine kinase</fullName>
        <ecNumber evidence="3">2.7.13.3</ecNumber>
    </recommendedName>
</protein>
<proteinExistence type="predicted"/>
<dbReference type="EC" id="2.7.13.3" evidence="3"/>
<dbReference type="PANTHER" id="PTHR44936:SF10">
    <property type="entry name" value="SENSOR PROTEIN RSTB"/>
    <property type="match status" value="1"/>
</dbReference>
<evidence type="ECO:0000256" key="9">
    <source>
        <dbReference type="SAM" id="Phobius"/>
    </source>
</evidence>
<keyword evidence="9" id="KW-1133">Transmembrane helix</keyword>
<evidence type="ECO:0000256" key="1">
    <source>
        <dbReference type="ARBA" id="ARBA00000085"/>
    </source>
</evidence>
<dbReference type="SMART" id="SM00304">
    <property type="entry name" value="HAMP"/>
    <property type="match status" value="1"/>
</dbReference>
<feature type="transmembrane region" description="Helical" evidence="9">
    <location>
        <begin position="80"/>
        <end position="98"/>
    </location>
</feature>
<dbReference type="InterPro" id="IPR003661">
    <property type="entry name" value="HisK_dim/P_dom"/>
</dbReference>
<evidence type="ECO:0000256" key="8">
    <source>
        <dbReference type="ARBA" id="ARBA00022840"/>
    </source>
</evidence>
<keyword evidence="5" id="KW-0808">Transferase</keyword>
<dbReference type="GO" id="GO:0005524">
    <property type="term" value="F:ATP binding"/>
    <property type="evidence" value="ECO:0007669"/>
    <property type="project" value="UniProtKB-KW"/>
</dbReference>
<dbReference type="AlphaFoldDB" id="X1IBE8"/>
<dbReference type="PANTHER" id="PTHR44936">
    <property type="entry name" value="SENSOR PROTEIN CREC"/>
    <property type="match status" value="1"/>
</dbReference>
<dbReference type="InterPro" id="IPR003660">
    <property type="entry name" value="HAMP_dom"/>
</dbReference>
<dbReference type="Pfam" id="PF00512">
    <property type="entry name" value="HisKA"/>
    <property type="match status" value="1"/>
</dbReference>
<evidence type="ECO:0000256" key="2">
    <source>
        <dbReference type="ARBA" id="ARBA00004651"/>
    </source>
</evidence>
<evidence type="ECO:0000313" key="11">
    <source>
        <dbReference type="EMBL" id="GAH78992.1"/>
    </source>
</evidence>
<keyword evidence="9" id="KW-0812">Transmembrane</keyword>
<keyword evidence="7" id="KW-0418">Kinase</keyword>
<dbReference type="CDD" id="cd06225">
    <property type="entry name" value="HAMP"/>
    <property type="match status" value="1"/>
</dbReference>
<dbReference type="SUPFAM" id="SSF47384">
    <property type="entry name" value="Homodimeric domain of signal transducing histidine kinase"/>
    <property type="match status" value="1"/>
</dbReference>
<gene>
    <name evidence="11" type="ORF">S03H2_66230</name>
</gene>
<keyword evidence="4" id="KW-1003">Cell membrane</keyword>
<comment type="subcellular location">
    <subcellularLocation>
        <location evidence="2">Cell membrane</location>
        <topology evidence="2">Multi-pass membrane protein</topology>
    </subcellularLocation>
</comment>
<evidence type="ECO:0000259" key="10">
    <source>
        <dbReference type="PROSITE" id="PS50885"/>
    </source>
</evidence>
<dbReference type="GO" id="GO:0016020">
    <property type="term" value="C:membrane"/>
    <property type="evidence" value="ECO:0007669"/>
    <property type="project" value="InterPro"/>
</dbReference>
<keyword evidence="8" id="KW-0067">ATP-binding</keyword>
<reference evidence="11" key="1">
    <citation type="journal article" date="2014" name="Front. Microbiol.">
        <title>High frequency of phylogenetically diverse reductive dehalogenase-homologous genes in deep subseafloor sedimentary metagenomes.</title>
        <authorList>
            <person name="Kawai M."/>
            <person name="Futagami T."/>
            <person name="Toyoda A."/>
            <person name="Takaki Y."/>
            <person name="Nishi S."/>
            <person name="Hori S."/>
            <person name="Arai W."/>
            <person name="Tsubouchi T."/>
            <person name="Morono Y."/>
            <person name="Uchiyama I."/>
            <person name="Ito T."/>
            <person name="Fujiyama A."/>
            <person name="Inagaki F."/>
            <person name="Takami H."/>
        </authorList>
    </citation>
    <scope>NUCLEOTIDE SEQUENCE</scope>
    <source>
        <strain evidence="11">Expedition CK06-06</strain>
    </source>
</reference>
<keyword evidence="6" id="KW-0547">Nucleotide-binding</keyword>
<evidence type="ECO:0000256" key="6">
    <source>
        <dbReference type="ARBA" id="ARBA00022741"/>
    </source>
</evidence>
<sequence length="195" mass="21145">ATAALSTMLGTAAEEDRRVAVRLTDERDVELFAVGETWSPRAHPRDSGVAVARVSEGRRLEVVVPNTTGTRLWDHAREDLWLVAGIALGTAAAGAFAISRRALRPLGDLTHATESIIESGDLSLRVPERGADDLDELVRLFNQMLARNEALVRAMKQSLDDVAHDLRTPLTRLRAGAELALRGPVEAEKAREALA</sequence>
<feature type="non-terminal residue" evidence="11">
    <location>
        <position position="195"/>
    </location>
</feature>
<comment type="catalytic activity">
    <reaction evidence="1">
        <text>ATP + protein L-histidine = ADP + protein N-phospho-L-histidine.</text>
        <dbReference type="EC" id="2.7.13.3"/>
    </reaction>
</comment>
<dbReference type="InterPro" id="IPR050980">
    <property type="entry name" value="2C_sensor_his_kinase"/>
</dbReference>
<dbReference type="EMBL" id="BARU01043217">
    <property type="protein sequence ID" value="GAH78992.1"/>
    <property type="molecule type" value="Genomic_DNA"/>
</dbReference>
<name>X1IBE8_9ZZZZ</name>
<dbReference type="CDD" id="cd00082">
    <property type="entry name" value="HisKA"/>
    <property type="match status" value="1"/>
</dbReference>
<evidence type="ECO:0000256" key="7">
    <source>
        <dbReference type="ARBA" id="ARBA00022777"/>
    </source>
</evidence>
<evidence type="ECO:0000256" key="3">
    <source>
        <dbReference type="ARBA" id="ARBA00012438"/>
    </source>
</evidence>
<keyword evidence="9" id="KW-0472">Membrane</keyword>
<dbReference type="Gene3D" id="1.10.287.130">
    <property type="match status" value="1"/>
</dbReference>